<organism evidence="1">
    <name type="scientific">marine sediment metagenome</name>
    <dbReference type="NCBI Taxonomy" id="412755"/>
    <lineage>
        <taxon>unclassified sequences</taxon>
        <taxon>metagenomes</taxon>
        <taxon>ecological metagenomes</taxon>
    </lineage>
</organism>
<feature type="non-terminal residue" evidence="1">
    <location>
        <position position="1"/>
    </location>
</feature>
<accession>X0VSX8</accession>
<gene>
    <name evidence="1" type="ORF">S01H1_43962</name>
</gene>
<comment type="caution">
    <text evidence="1">The sequence shown here is derived from an EMBL/GenBank/DDBJ whole genome shotgun (WGS) entry which is preliminary data.</text>
</comment>
<sequence>FSVNYTQSPAAVDYDPQGDLVCGVGQTPTTDADTLCGQSCDYYLWRPNQKGSQPITTISGLQETLSNLYNFTTIDASNVTGDGIGVYYERDGSILYFKKIKGGYNVSVTDDSGIITISTDACLGEYVKEASLGPVFIWDEGLLDVSISDASLNELYSWVGGVTYDSSVFIEDDQSYQTTISALDQMLGLLAPAKPDYLTGKTLSDNVSTFSAILPTGLSSDWYIDASPGDTISSYSIDDSFILTTPSYSDTFYAGTWNDTATRGL</sequence>
<reference evidence="1" key="1">
    <citation type="journal article" date="2014" name="Front. Microbiol.">
        <title>High frequency of phylogenetically diverse reductive dehalogenase-homologous genes in deep subseafloor sedimentary metagenomes.</title>
        <authorList>
            <person name="Kawai M."/>
            <person name="Futagami T."/>
            <person name="Toyoda A."/>
            <person name="Takaki Y."/>
            <person name="Nishi S."/>
            <person name="Hori S."/>
            <person name="Arai W."/>
            <person name="Tsubouchi T."/>
            <person name="Morono Y."/>
            <person name="Uchiyama I."/>
            <person name="Ito T."/>
            <person name="Fujiyama A."/>
            <person name="Inagaki F."/>
            <person name="Takami H."/>
        </authorList>
    </citation>
    <scope>NUCLEOTIDE SEQUENCE</scope>
    <source>
        <strain evidence="1">Expedition CK06-06</strain>
    </source>
</reference>
<name>X0VSX8_9ZZZZ</name>
<dbReference type="EMBL" id="BARS01028025">
    <property type="protein sequence ID" value="GAG03646.1"/>
    <property type="molecule type" value="Genomic_DNA"/>
</dbReference>
<evidence type="ECO:0000313" key="1">
    <source>
        <dbReference type="EMBL" id="GAG03646.1"/>
    </source>
</evidence>
<dbReference type="AlphaFoldDB" id="X0VSX8"/>
<protein>
    <submittedName>
        <fullName evidence="1">Uncharacterized protein</fullName>
    </submittedName>
</protein>
<proteinExistence type="predicted"/>
<feature type="non-terminal residue" evidence="1">
    <location>
        <position position="265"/>
    </location>
</feature>